<dbReference type="SUPFAM" id="SSF52540">
    <property type="entry name" value="P-loop containing nucleoside triphosphate hydrolases"/>
    <property type="match status" value="1"/>
</dbReference>
<dbReference type="RefSeq" id="WP_098245574.1">
    <property type="nucleotide sequence ID" value="NZ_CP022685.1"/>
</dbReference>
<dbReference type="InterPro" id="IPR043504">
    <property type="entry name" value="Peptidase_S1_PA_chymotrypsin"/>
</dbReference>
<dbReference type="Gene3D" id="2.130.10.10">
    <property type="entry name" value="YVTN repeat-like/Quinoprotein amine dehydrogenase"/>
    <property type="match status" value="1"/>
</dbReference>
<evidence type="ECO:0000259" key="2">
    <source>
        <dbReference type="Pfam" id="PF20703"/>
    </source>
</evidence>
<dbReference type="Gene3D" id="3.40.50.300">
    <property type="entry name" value="P-loop containing nucleotide triphosphate hydrolases"/>
    <property type="match status" value="1"/>
</dbReference>
<evidence type="ECO:0000313" key="3">
    <source>
        <dbReference type="EMBL" id="ATL31448.1"/>
    </source>
</evidence>
<evidence type="ECO:0000256" key="1">
    <source>
        <dbReference type="SAM" id="Phobius"/>
    </source>
</evidence>
<dbReference type="SUPFAM" id="SSF69322">
    <property type="entry name" value="Tricorn protease domain 2"/>
    <property type="match status" value="1"/>
</dbReference>
<keyword evidence="1" id="KW-0472">Membrane</keyword>
<keyword evidence="1" id="KW-0812">Transmembrane</keyword>
<name>A0A291QIR0_9ACTN</name>
<dbReference type="InterPro" id="IPR011042">
    <property type="entry name" value="6-blade_b-propeller_TolB-like"/>
</dbReference>
<accession>A0A291QIR0</accession>
<proteinExistence type="predicted"/>
<dbReference type="Pfam" id="PF20703">
    <property type="entry name" value="nSTAND1"/>
    <property type="match status" value="1"/>
</dbReference>
<reference evidence="3 4" key="1">
    <citation type="submission" date="2017-08" db="EMBL/GenBank/DDBJ databases">
        <title>Complete Genome Sequence of Streptomyces formicae KY5, the formicamycin producer.</title>
        <authorList>
            <person name="Holmes N.A."/>
            <person name="Devine R."/>
            <person name="Qin Z."/>
            <person name="Seipke R.F."/>
            <person name="Wilkinson B."/>
            <person name="Hutchings M.I."/>
        </authorList>
    </citation>
    <scope>NUCLEOTIDE SEQUENCE [LARGE SCALE GENOMIC DNA]</scope>
    <source>
        <strain evidence="3 4">KY5</strain>
    </source>
</reference>
<dbReference type="EMBL" id="CP022685">
    <property type="protein sequence ID" value="ATL31448.1"/>
    <property type="molecule type" value="Genomic_DNA"/>
</dbReference>
<protein>
    <recommendedName>
        <fullName evidence="2">Novel STAND NTPase 1 domain-containing protein</fullName>
    </recommendedName>
</protein>
<keyword evidence="1" id="KW-1133">Transmembrane helix</keyword>
<dbReference type="InterPro" id="IPR009003">
    <property type="entry name" value="Peptidase_S1_PA"/>
</dbReference>
<dbReference type="InterPro" id="IPR011048">
    <property type="entry name" value="Haem_d1_sf"/>
</dbReference>
<dbReference type="InterPro" id="IPR049052">
    <property type="entry name" value="nSTAND1"/>
</dbReference>
<gene>
    <name evidence="3" type="ORF">KY5_6430</name>
</gene>
<organism evidence="3 4">
    <name type="scientific">Streptomyces formicae</name>
    <dbReference type="NCBI Taxonomy" id="1616117"/>
    <lineage>
        <taxon>Bacteria</taxon>
        <taxon>Bacillati</taxon>
        <taxon>Actinomycetota</taxon>
        <taxon>Actinomycetes</taxon>
        <taxon>Kitasatosporales</taxon>
        <taxon>Streptomycetaceae</taxon>
        <taxon>Streptomyces</taxon>
    </lineage>
</organism>
<dbReference type="SUPFAM" id="SSF50494">
    <property type="entry name" value="Trypsin-like serine proteases"/>
    <property type="match status" value="1"/>
</dbReference>
<dbReference type="Gene3D" id="2.120.10.30">
    <property type="entry name" value="TolB, C-terminal domain"/>
    <property type="match status" value="1"/>
</dbReference>
<keyword evidence="4" id="KW-1185">Reference proteome</keyword>
<dbReference type="KEGG" id="sfk:KY5_6430"/>
<feature type="transmembrane region" description="Helical" evidence="1">
    <location>
        <begin position="671"/>
        <end position="694"/>
    </location>
</feature>
<sequence>MAGDALARGTSTPDAVLAAAVVRIRGRDGAIGGAGFLVAPDLVITCAHVVSDALDLPRDAPVGTGAEVAVELPLADGAASGRNAVGGVTAAVRRWVPVNGDQSGDVALLELRGPLPGARPVPMADPETVWDDETRAVGFTEDHPDGIWHDGRLRGRTGRGWVQLSRADGEATYVERGFSGSPVWDEACGAVVGLLVAAEPVREAQQAFVVRTSRLVKDLPELAGVFEATSPFRGLSAFREADAEDFFGRDEDVAAVADALRGDRPSVTVCGPSGCGKSSVALAGVVPMMRADGYEVLVIDCGHVTSPTAGLATELYELVRSGRYGPARADGADQVESWVRELGLAAAFQRATGRRTARLLVVLDQAEVLLNRPKDELVDAAEIAEVVELLFPSRQQADLRVLVTLRADFLDTALSHPALGPALNRGMTHPVTAMSREQLHTVITAPLRRVPTVDYDPGLDLRILDDVGGAPGNLPLLGFVLEQLWESRVAGRLREERYDEIGRVPGALRRYANEAWLRCAPGDTATERRLLTGLVRVLPGGDAPLRRVLTRDEAGEACWALAQALGRRRLLVFDGGEGRPESVELAHEALITHWPTLRDQAAADAEFLSARAELDHDRERWTAAGRSAALLPGAPQLTVLQSRLAGREGELDAAQREFIALARRRRRVRRFGVRAGWIAIALVLALIAGLGTFLHQESQAREQREAEGRSRTLATLSDELNSSNPGQGALAAVAAYKIAPTQEARSALMRRNDEMRDMAWTLTGFEGEIADAAMSADGRVTLVTTGSGRATLFVRTAKGAVRQQQLRLGANVLAPVVSRDGRRIAYLHDVGHVVTWHEVTPSRERLVGPAHRLHDALTDVSQGAYLLGTRVMSFSPDGRRLVGVPAAATKRPGQVWDLETGRSRKLPKRVTGLSGVWFGPDENTLVAMRGTGAEPMTSAVSVDIRTGRTRELAKKADVLGSGISADGSVLVVCWQTSEGDEQRARYRAIDTVDGRVLSTYTSGSYSSCSDIVVDGKGDYFAVPGTTGEWQLLSVRQKRKPKLFFGPDSLQEVDSLPLLGTPEHPVVVAKNERAVTGWAMAEDDGVTAFSPPKLIDGGGKMVVRQGERADKLSVMETKADGRILAQVRRSSTTKPPNAKQVLEANDTETLMADVSDLNRITVRALPSLRKVAEFRTAKPPVGQDGVPDLIYPFLDDHRIVTTSGTLVEQWDARTGERLARPIDLASLHLNSKKKPSYLVGRHREPGYMAVTVHGEPYVHAVALRTGKENERLRLRLGRDLNAAVFLKDERYAAVLTVGNMVELWSVPYGRPAKRTVGPIGPLTPYKWTAGGFGRTGFFVADKSSVRFFKADDPGFQEWYEFKDRQGFLAATKGGAAVLHSPVAGGRVNLLRLDPDDWQRHLCSVMGRDFTADERGSLPGDLPDRVCAP</sequence>
<dbReference type="Proteomes" id="UP000221011">
    <property type="component" value="Chromosome"/>
</dbReference>
<feature type="domain" description="Novel STAND NTPase 1" evidence="2">
    <location>
        <begin position="231"/>
        <end position="627"/>
    </location>
</feature>
<dbReference type="InterPro" id="IPR015943">
    <property type="entry name" value="WD40/YVTN_repeat-like_dom_sf"/>
</dbReference>
<dbReference type="SUPFAM" id="SSF51004">
    <property type="entry name" value="C-terminal (heme d1) domain of cytochrome cd1-nitrite reductase"/>
    <property type="match status" value="1"/>
</dbReference>
<dbReference type="InterPro" id="IPR027417">
    <property type="entry name" value="P-loop_NTPase"/>
</dbReference>
<dbReference type="Gene3D" id="2.40.10.10">
    <property type="entry name" value="Trypsin-like serine proteases"/>
    <property type="match status" value="1"/>
</dbReference>
<evidence type="ECO:0000313" key="4">
    <source>
        <dbReference type="Proteomes" id="UP000221011"/>
    </source>
</evidence>
<dbReference type="Pfam" id="PF13365">
    <property type="entry name" value="Trypsin_2"/>
    <property type="match status" value="1"/>
</dbReference>